<dbReference type="GO" id="GO:0008104">
    <property type="term" value="P:intracellular protein localization"/>
    <property type="evidence" value="ECO:0007669"/>
    <property type="project" value="TreeGrafter"/>
</dbReference>
<dbReference type="GO" id="GO:0000226">
    <property type="term" value="P:microtubule cytoskeleton organization"/>
    <property type="evidence" value="ECO:0007669"/>
    <property type="project" value="TreeGrafter"/>
</dbReference>
<dbReference type="GO" id="GO:0035091">
    <property type="term" value="F:phosphatidylinositol binding"/>
    <property type="evidence" value="ECO:0007669"/>
    <property type="project" value="TreeGrafter"/>
</dbReference>
<dbReference type="KEGG" id="pmrn:116948686"/>
<evidence type="ECO:0000256" key="4">
    <source>
        <dbReference type="ARBA" id="ARBA00023306"/>
    </source>
</evidence>
<feature type="compositionally biased region" description="Basic and acidic residues" evidence="5">
    <location>
        <begin position="977"/>
        <end position="1003"/>
    </location>
</feature>
<feature type="region of interest" description="Disordered" evidence="5">
    <location>
        <begin position="694"/>
        <end position="802"/>
    </location>
</feature>
<feature type="compositionally biased region" description="Acidic residues" evidence="5">
    <location>
        <begin position="840"/>
        <end position="856"/>
    </location>
</feature>
<dbReference type="GO" id="GO:0051660">
    <property type="term" value="P:establishment of centrosome localization"/>
    <property type="evidence" value="ECO:0007669"/>
    <property type="project" value="TreeGrafter"/>
</dbReference>
<dbReference type="InterPro" id="IPR021922">
    <property type="entry name" value="Par3/HAL_N"/>
</dbReference>
<feature type="compositionally biased region" description="Polar residues" evidence="5">
    <location>
        <begin position="791"/>
        <end position="802"/>
    </location>
</feature>
<dbReference type="Proteomes" id="UP001318040">
    <property type="component" value="Chromosome 34"/>
</dbReference>
<gene>
    <name evidence="8" type="primary">PARD3B</name>
</gene>
<dbReference type="PANTHER" id="PTHR16484">
    <property type="entry name" value="PARTITIONING DEFECTIVE 3 RELATED"/>
    <property type="match status" value="1"/>
</dbReference>
<accession>A0AAJ7TR94</accession>
<sequence>MKVIVYFKDTSVLVPCGDGHILVKDLIRQAVTRYKKAFNKDASHPVLVQYLQHADGGILDSDDRLCDICDDKDKLIAVYEEPGMGASDESPAPQRRSFVETTSPLTPPSDAWAASAFHPYRPDLGQGNATASTLPSGAAARIHHSGDGDPHRPPGEPPTRCAPLFDGRATPPPPGAAPGMGPAFPAGQDRGTPSCDARDYEENGNNIVKSSLRKNDLVDWSSCLSDFCKVIHVPSEGGPLGIHIVHFGTKLRRSLGLLVRGVDEQGRAAHHCWFEKGDCIVIINGNNLLDKTFDQSQQIFMQAMRVGVMVIHVVPAQQLESYQRALELIDPDSDTPNGGLGSMSPPSCFSPMDSRFDFGVSGGGGGAKAGATEMRGGGEPPGSPKGHASPGGVVSGLRKLSTPTALGCLSRKLSKKASIRLKKGPEGLGFTIATKEGPIGEHNPLYVKSVLPRGAAVADGRMKPGDQLLEVNGQEVAGKSQEEVVSLLRATRLGGAVTLSLRRQEDTFLPRPIQKAGGDGDEVEGPAAGTGSATVPPPETPRRMFTYEIPLNDSGSAGLGISVKGSREDDTDLGIFVKSIIFGGAASKDGRLRVNDQLVAVNGQSLLGRTNSEAMEVLRRSMSTDGNVRGMIQIVVARRAVRFSQPIVPQGSFKAVSPGHVDQTHSDYNSLLYHTTGAHQSGLKNGILGGWGTLPRDRELADSPPPPLPPRRTPLLNHSSWTDGGSGPRGTQWPPAVTSVGWCHDSEDEPGWPSVQGHGRGLGDDGPADGIRHRKSRSMDIIADENDRGRASQQRAGWNTRSVGPSLGLVMSSSLESLQAAVAAASGANDGGELHHDGDFYYDDDDDDDDDDDYDGGDGGGDSSGHGVFSPGRPRSGLGRGRACNASFRAAIDKSYEEGGGGAGMGASDAESWVTESRSAGSSRHGRGEGEGSDPDTLEEETVDSPRWRPPKALTNRLQSLSQPGSPRGRHNGRGTAGKEKKSKPEKERERGKDRDKEKKEGIMKGLGVMFRFGKSKKEEKAVKVERKGSRRDDSILTDEEISMMRREQERIQAKHRELREQQARDRELKLQRERDSLGAASRSGPESRHRPSSPPSSRGNAAAAASVASEPLPSPPGAGGAALPEMEDDDLDPAYARVSRFLVAEDRGAAAGERVASSAPAATAAAPVAATQNSPGVVVDADIDALYAKVDKTRRLSAPRSAGGSGGGGGSRPPSSSEERVAQLRHEFQKLRADEARTTDAGSADGMTGPVPGPAEHRSGRHSVSVEMQQQQQHRRQEEREGLLLSPTRRRYNSLPRLAKKSPPRSQSGPPGSVGWAFRGADDASAWNGHAGRPAHPSSCHSLEEEEGGAAVFEFPCTGRRAHSPLRRDVPPPLGGGGGTPADAPNYAAEMQRLAGPAAARPNRV</sequence>
<dbReference type="Gene3D" id="3.10.20.90">
    <property type="entry name" value="Phosphatidylinositol 3-kinase Catalytic Subunit, Chain A, domain 1"/>
    <property type="match status" value="1"/>
</dbReference>
<dbReference type="Pfam" id="PF00595">
    <property type="entry name" value="PDZ"/>
    <property type="match status" value="2"/>
</dbReference>
<feature type="compositionally biased region" description="Basic and acidic residues" evidence="5">
    <location>
        <begin position="1043"/>
        <end position="1077"/>
    </location>
</feature>
<keyword evidence="7" id="KW-1185">Reference proteome</keyword>
<evidence type="ECO:0000313" key="8">
    <source>
        <dbReference type="RefSeq" id="XP_032821521.1"/>
    </source>
</evidence>
<feature type="region of interest" description="Disordered" evidence="5">
    <location>
        <begin position="139"/>
        <end position="196"/>
    </location>
</feature>
<dbReference type="GO" id="GO:0005938">
    <property type="term" value="C:cell cortex"/>
    <property type="evidence" value="ECO:0007669"/>
    <property type="project" value="TreeGrafter"/>
</dbReference>
<dbReference type="InterPro" id="IPR052213">
    <property type="entry name" value="PAR3"/>
</dbReference>
<dbReference type="SUPFAM" id="SSF50156">
    <property type="entry name" value="PDZ domain-like"/>
    <property type="match status" value="3"/>
</dbReference>
<protein>
    <submittedName>
        <fullName evidence="8">Partitioning defective 3 homolog B isoform X1</fullName>
    </submittedName>
</protein>
<keyword evidence="3" id="KW-0677">Repeat</keyword>
<feature type="compositionally biased region" description="Low complexity" evidence="5">
    <location>
        <begin position="1305"/>
        <end position="1316"/>
    </location>
</feature>
<feature type="compositionally biased region" description="Low complexity" evidence="5">
    <location>
        <begin position="906"/>
        <end position="923"/>
    </location>
</feature>
<feature type="region of interest" description="Disordered" evidence="5">
    <location>
        <begin position="511"/>
        <end position="541"/>
    </location>
</feature>
<feature type="region of interest" description="Disordered" evidence="5">
    <location>
        <begin position="361"/>
        <end position="396"/>
    </location>
</feature>
<dbReference type="RefSeq" id="XP_032821521.1">
    <property type="nucleotide sequence ID" value="XM_032965630.1"/>
</dbReference>
<feature type="compositionally biased region" description="Pro residues" evidence="5">
    <location>
        <begin position="703"/>
        <end position="712"/>
    </location>
</feature>
<dbReference type="GO" id="GO:0043296">
    <property type="term" value="C:apical junction complex"/>
    <property type="evidence" value="ECO:0007669"/>
    <property type="project" value="TreeGrafter"/>
</dbReference>
<dbReference type="GO" id="GO:0007155">
    <property type="term" value="P:cell adhesion"/>
    <property type="evidence" value="ECO:0007669"/>
    <property type="project" value="TreeGrafter"/>
</dbReference>
<dbReference type="PROSITE" id="PS50106">
    <property type="entry name" value="PDZ"/>
    <property type="match status" value="3"/>
</dbReference>
<dbReference type="Gene3D" id="2.30.42.10">
    <property type="match status" value="3"/>
</dbReference>
<keyword evidence="4" id="KW-0131">Cell cycle</keyword>
<feature type="region of interest" description="Disordered" evidence="5">
    <location>
        <begin position="1150"/>
        <end position="1179"/>
    </location>
</feature>
<evidence type="ECO:0000259" key="6">
    <source>
        <dbReference type="PROSITE" id="PS50106"/>
    </source>
</evidence>
<feature type="domain" description="PDZ" evidence="6">
    <location>
        <begin position="548"/>
        <end position="621"/>
    </location>
</feature>
<feature type="region of interest" description="Disordered" evidence="5">
    <location>
        <begin position="896"/>
        <end position="1132"/>
    </location>
</feature>
<dbReference type="GO" id="GO:0045197">
    <property type="term" value="P:establishment or maintenance of epithelial cell apical/basal polarity"/>
    <property type="evidence" value="ECO:0007669"/>
    <property type="project" value="TreeGrafter"/>
</dbReference>
<feature type="compositionally biased region" description="Acidic residues" evidence="5">
    <location>
        <begin position="931"/>
        <end position="943"/>
    </location>
</feature>
<comment type="similarity">
    <text evidence="1">Belongs to the PAR3 family.</text>
</comment>
<proteinExistence type="inferred from homology"/>
<reference evidence="8" key="1">
    <citation type="submission" date="2025-08" db="UniProtKB">
        <authorList>
            <consortium name="RefSeq"/>
        </authorList>
    </citation>
    <scope>IDENTIFICATION</scope>
    <source>
        <tissue evidence="8">Sperm</tissue>
    </source>
</reference>
<keyword evidence="2" id="KW-0132">Cell division</keyword>
<evidence type="ECO:0000256" key="3">
    <source>
        <dbReference type="ARBA" id="ARBA00022737"/>
    </source>
</evidence>
<feature type="compositionally biased region" description="Low complexity" evidence="5">
    <location>
        <begin position="1096"/>
        <end position="1112"/>
    </location>
</feature>
<evidence type="ECO:0000313" key="7">
    <source>
        <dbReference type="Proteomes" id="UP001318040"/>
    </source>
</evidence>
<feature type="compositionally biased region" description="Basic residues" evidence="5">
    <location>
        <begin position="1289"/>
        <end position="1304"/>
    </location>
</feature>
<feature type="region of interest" description="Disordered" evidence="5">
    <location>
        <begin position="1362"/>
        <end position="1388"/>
    </location>
</feature>
<feature type="region of interest" description="Disordered" evidence="5">
    <location>
        <begin position="83"/>
        <end position="107"/>
    </location>
</feature>
<name>A0AAJ7TR94_PETMA</name>
<dbReference type="CDD" id="cd23059">
    <property type="entry name" value="PDZ3_Par3-like"/>
    <property type="match status" value="1"/>
</dbReference>
<feature type="compositionally biased region" description="Basic and acidic residues" evidence="5">
    <location>
        <begin position="144"/>
        <end position="154"/>
    </location>
</feature>
<dbReference type="SMART" id="SM00228">
    <property type="entry name" value="PDZ"/>
    <property type="match status" value="3"/>
</dbReference>
<evidence type="ECO:0000256" key="2">
    <source>
        <dbReference type="ARBA" id="ARBA00022618"/>
    </source>
</evidence>
<evidence type="ECO:0000256" key="1">
    <source>
        <dbReference type="ARBA" id="ARBA00005358"/>
    </source>
</evidence>
<evidence type="ECO:0000256" key="5">
    <source>
        <dbReference type="SAM" id="MobiDB-lite"/>
    </source>
</evidence>
<feature type="compositionally biased region" description="Polar residues" evidence="5">
    <location>
        <begin position="956"/>
        <end position="965"/>
    </location>
</feature>
<organism evidence="7 8">
    <name type="scientific">Petromyzon marinus</name>
    <name type="common">Sea lamprey</name>
    <dbReference type="NCBI Taxonomy" id="7757"/>
    <lineage>
        <taxon>Eukaryota</taxon>
        <taxon>Metazoa</taxon>
        <taxon>Chordata</taxon>
        <taxon>Craniata</taxon>
        <taxon>Vertebrata</taxon>
        <taxon>Cyclostomata</taxon>
        <taxon>Hyperoartia</taxon>
        <taxon>Petromyzontiformes</taxon>
        <taxon>Petromyzontidae</taxon>
        <taxon>Petromyzon</taxon>
    </lineage>
</organism>
<dbReference type="InterPro" id="IPR036034">
    <property type="entry name" value="PDZ_sf"/>
</dbReference>
<dbReference type="CTD" id="117583"/>
<dbReference type="GO" id="GO:0016324">
    <property type="term" value="C:apical plasma membrane"/>
    <property type="evidence" value="ECO:0007669"/>
    <property type="project" value="TreeGrafter"/>
</dbReference>
<feature type="region of interest" description="Disordered" evidence="5">
    <location>
        <begin position="827"/>
        <end position="881"/>
    </location>
</feature>
<feature type="region of interest" description="Disordered" evidence="5">
    <location>
        <begin position="1191"/>
        <end position="1349"/>
    </location>
</feature>
<dbReference type="Pfam" id="PF12053">
    <property type="entry name" value="Par3_HAL_N_term"/>
    <property type="match status" value="1"/>
</dbReference>
<dbReference type="PANTHER" id="PTHR16484:SF17">
    <property type="entry name" value="BAZOOKA, ISOFORM B"/>
    <property type="match status" value="1"/>
</dbReference>
<dbReference type="InterPro" id="IPR001478">
    <property type="entry name" value="PDZ"/>
</dbReference>
<dbReference type="GO" id="GO:0005912">
    <property type="term" value="C:adherens junction"/>
    <property type="evidence" value="ECO:0007669"/>
    <property type="project" value="TreeGrafter"/>
</dbReference>
<feature type="compositionally biased region" description="Low complexity" evidence="5">
    <location>
        <begin position="1156"/>
        <end position="1172"/>
    </location>
</feature>
<feature type="domain" description="PDZ" evidence="6">
    <location>
        <begin position="229"/>
        <end position="303"/>
    </location>
</feature>
<dbReference type="FunFam" id="2.30.42.10:FF:000078">
    <property type="entry name" value="Partitioning defective 3 homolog B"/>
    <property type="match status" value="1"/>
</dbReference>
<feature type="compositionally biased region" description="Basic and acidic residues" evidence="5">
    <location>
        <begin position="1016"/>
        <end position="1035"/>
    </location>
</feature>
<dbReference type="GO" id="GO:0030010">
    <property type="term" value="P:establishment of cell polarity"/>
    <property type="evidence" value="ECO:0007669"/>
    <property type="project" value="TreeGrafter"/>
</dbReference>
<feature type="domain" description="PDZ" evidence="6">
    <location>
        <begin position="418"/>
        <end position="491"/>
    </location>
</feature>
<feature type="compositionally biased region" description="Basic and acidic residues" evidence="5">
    <location>
        <begin position="1218"/>
        <end position="1239"/>
    </location>
</feature>
<dbReference type="CDD" id="cd23058">
    <property type="entry name" value="PDZ2_Par3-like"/>
    <property type="match status" value="1"/>
</dbReference>
<feature type="compositionally biased region" description="Low complexity" evidence="5">
    <location>
        <begin position="177"/>
        <end position="187"/>
    </location>
</feature>
<dbReference type="GO" id="GO:0051301">
    <property type="term" value="P:cell division"/>
    <property type="evidence" value="ECO:0007669"/>
    <property type="project" value="UniProtKB-KW"/>
</dbReference>